<gene>
    <name evidence="3" type="ORF">J1C47_17950</name>
</gene>
<proteinExistence type="predicted"/>
<evidence type="ECO:0000313" key="3">
    <source>
        <dbReference type="EMBL" id="MBO0905532.1"/>
    </source>
</evidence>
<sequence length="566" mass="61202">MSMSLADKPQIAVLTMQEAWRRLRRRLRNGPIHRLRFAGTAPERLAVVPPTLLQGDPFTAEAIYGGRFLLAGRLVEAGRASIFQVPPPTPEFSAELHGFSWLCHHAAVGDALAARNARALVADWLRFASGRLGGPAFEPEVAARRLISWLCHAELLLGSAEYDFYRRILKSLTSQTRYLRSIAQEAPAGLPRLTVRVALALASLSLPGPASRARAAAQHLADELDRQILPDGGHVSRNPAALAAILADLLPVRETLLAQGQPVPKGIYSAIDRMLPALRFFRHADGTLALFNGTGASDMALTAALMRFDETLGEPLANARHSGYHRLAAGGAVVIADTGCPPAVALSRNAHAGTLAFELSCEATRIVVNCGAPQPGRIELRRLSRSTAAHSTVTVADRSSSRFAGQPHLDRFLGSPLVPGPTEVLTEDVEADEAGGRILGFEATHNGYERDFGLLHTRRLELRDGGRQLAGTDRLVSTRRSRGQEDAGAATIRFHLHPQVSVETLGGFARLTMRGQTWRFSADRPFVVEDSILFADSAGPRRTLQIVVAVDPGLTPEVSWSFERLA</sequence>
<dbReference type="Proteomes" id="UP000664288">
    <property type="component" value="Unassembled WGS sequence"/>
</dbReference>
<organism evidence="3 4">
    <name type="scientific">Jiella sonneratiae</name>
    <dbReference type="NCBI Taxonomy" id="2816856"/>
    <lineage>
        <taxon>Bacteria</taxon>
        <taxon>Pseudomonadati</taxon>
        <taxon>Pseudomonadota</taxon>
        <taxon>Alphaproteobacteria</taxon>
        <taxon>Hyphomicrobiales</taxon>
        <taxon>Aurantimonadaceae</taxon>
        <taxon>Jiella</taxon>
    </lineage>
</organism>
<dbReference type="EMBL" id="JAFMPY010000022">
    <property type="protein sequence ID" value="MBO0905532.1"/>
    <property type="molecule type" value="Genomic_DNA"/>
</dbReference>
<keyword evidence="4" id="KW-1185">Reference proteome</keyword>
<reference evidence="3 4" key="1">
    <citation type="submission" date="2021-03" db="EMBL/GenBank/DDBJ databases">
        <title>Whole genome sequence of Jiella sp. MQZ13P-4.</title>
        <authorList>
            <person name="Tuo L."/>
        </authorList>
    </citation>
    <scope>NUCLEOTIDE SEQUENCE [LARGE SCALE GENOMIC DNA]</scope>
    <source>
        <strain evidence="3 4">MQZ13P-4</strain>
    </source>
</reference>
<dbReference type="InterPro" id="IPR008929">
    <property type="entry name" value="Chondroitin_lyas"/>
</dbReference>
<evidence type="ECO:0000256" key="1">
    <source>
        <dbReference type="ARBA" id="ARBA00004196"/>
    </source>
</evidence>
<dbReference type="Gene3D" id="2.70.98.70">
    <property type="match status" value="1"/>
</dbReference>
<evidence type="ECO:0000313" key="4">
    <source>
        <dbReference type="Proteomes" id="UP000664288"/>
    </source>
</evidence>
<comment type="caution">
    <text evidence="3">The sequence shown here is derived from an EMBL/GenBank/DDBJ whole genome shotgun (WGS) entry which is preliminary data.</text>
</comment>
<name>A0ABS3J7B6_9HYPH</name>
<dbReference type="Pfam" id="PF07940">
    <property type="entry name" value="Hepar_II_III_C"/>
    <property type="match status" value="1"/>
</dbReference>
<dbReference type="InterPro" id="IPR012480">
    <property type="entry name" value="Hepar_II_III_C"/>
</dbReference>
<protein>
    <submittedName>
        <fullName evidence="3">Heparinase II/III family protein</fullName>
    </submittedName>
</protein>
<evidence type="ECO:0000259" key="2">
    <source>
        <dbReference type="Pfam" id="PF07940"/>
    </source>
</evidence>
<feature type="domain" description="Heparinase II/III-like C-terminal" evidence="2">
    <location>
        <begin position="313"/>
        <end position="561"/>
    </location>
</feature>
<accession>A0ABS3J7B6</accession>
<dbReference type="Gene3D" id="1.50.10.100">
    <property type="entry name" value="Chondroitin AC/alginate lyase"/>
    <property type="match status" value="1"/>
</dbReference>
<comment type="subcellular location">
    <subcellularLocation>
        <location evidence="1">Cell envelope</location>
    </subcellularLocation>
</comment>